<reference evidence="3" key="1">
    <citation type="submission" date="2021-04" db="EMBL/GenBank/DDBJ databases">
        <title>Luteolibacter sp. 32A isolated from the skin of an Anderson's salamander (Ambystoma andersonii).</title>
        <authorList>
            <person name="Spergser J."/>
            <person name="Busse H.-J."/>
        </authorList>
    </citation>
    <scope>NUCLEOTIDE SEQUENCE</scope>
    <source>
        <strain evidence="3">32A</strain>
    </source>
</reference>
<dbReference type="RefSeq" id="WP_211634371.1">
    <property type="nucleotide sequence ID" value="NZ_CP073100.1"/>
</dbReference>
<keyword evidence="4" id="KW-1185">Reference proteome</keyword>
<evidence type="ECO:0000256" key="1">
    <source>
        <dbReference type="SAM" id="MobiDB-lite"/>
    </source>
</evidence>
<feature type="compositionally biased region" description="Polar residues" evidence="1">
    <location>
        <begin position="107"/>
        <end position="116"/>
    </location>
</feature>
<gene>
    <name evidence="3" type="ORF">KBB96_09065</name>
</gene>
<dbReference type="EMBL" id="CP073100">
    <property type="protein sequence ID" value="QUE53027.1"/>
    <property type="molecule type" value="Genomic_DNA"/>
</dbReference>
<dbReference type="AlphaFoldDB" id="A0A975J2Z0"/>
<evidence type="ECO:0008006" key="5">
    <source>
        <dbReference type="Google" id="ProtNLM"/>
    </source>
</evidence>
<name>A0A975J2Z0_9BACT</name>
<protein>
    <recommendedName>
        <fullName evidence="5">Lipoprotein</fullName>
    </recommendedName>
</protein>
<evidence type="ECO:0000256" key="2">
    <source>
        <dbReference type="SAM" id="SignalP"/>
    </source>
</evidence>
<feature type="region of interest" description="Disordered" evidence="1">
    <location>
        <begin position="47"/>
        <end position="123"/>
    </location>
</feature>
<feature type="chain" id="PRO_5037363090" description="Lipoprotein" evidence="2">
    <location>
        <begin position="20"/>
        <end position="123"/>
    </location>
</feature>
<dbReference type="PROSITE" id="PS51257">
    <property type="entry name" value="PROKAR_LIPOPROTEIN"/>
    <property type="match status" value="1"/>
</dbReference>
<evidence type="ECO:0000313" key="4">
    <source>
        <dbReference type="Proteomes" id="UP000676169"/>
    </source>
</evidence>
<organism evidence="3 4">
    <name type="scientific">Luteolibacter ambystomatis</name>
    <dbReference type="NCBI Taxonomy" id="2824561"/>
    <lineage>
        <taxon>Bacteria</taxon>
        <taxon>Pseudomonadati</taxon>
        <taxon>Verrucomicrobiota</taxon>
        <taxon>Verrucomicrobiia</taxon>
        <taxon>Verrucomicrobiales</taxon>
        <taxon>Verrucomicrobiaceae</taxon>
        <taxon>Luteolibacter</taxon>
    </lineage>
</organism>
<dbReference type="Proteomes" id="UP000676169">
    <property type="component" value="Chromosome"/>
</dbReference>
<sequence>MRALLLLPCLLATSCSLFKKGEETTAAKPGFTVFEAPAEYRNKANMLVQNDGSPAPAQGQGHGDPAAPMLPGNAKPGNKPLPGADTGYRMPDPLNSMPEDKDFRGSGQKTATNPGVTITPPKQ</sequence>
<dbReference type="KEGG" id="lamb:KBB96_09065"/>
<evidence type="ECO:0000313" key="3">
    <source>
        <dbReference type="EMBL" id="QUE53027.1"/>
    </source>
</evidence>
<proteinExistence type="predicted"/>
<keyword evidence="2" id="KW-0732">Signal</keyword>
<feature type="signal peptide" evidence="2">
    <location>
        <begin position="1"/>
        <end position="19"/>
    </location>
</feature>
<accession>A0A975J2Z0</accession>